<dbReference type="RefSeq" id="WP_150986814.1">
    <property type="nucleotide sequence ID" value="NZ_CP062803.1"/>
</dbReference>
<accession>A0A643FSV5</accession>
<organism evidence="1 2">
    <name type="scientific">Cupriavidus basilensis</name>
    <dbReference type="NCBI Taxonomy" id="68895"/>
    <lineage>
        <taxon>Bacteria</taxon>
        <taxon>Pseudomonadati</taxon>
        <taxon>Pseudomonadota</taxon>
        <taxon>Betaproteobacteria</taxon>
        <taxon>Burkholderiales</taxon>
        <taxon>Burkholderiaceae</taxon>
        <taxon>Cupriavidus</taxon>
    </lineage>
</organism>
<dbReference type="Proteomes" id="UP000397656">
    <property type="component" value="Chromosome 1"/>
</dbReference>
<sequence>MRMFTHYALQTPAAKPLNDWLDKAGPVSALMQTARELAVLEAEVLSLLPRGLQDGIAVAGVKQDARGIGQGQSERTLLLLAAHGAAAARVRQVVPTLLSRLQQRGSQITAIRVRVQPEVGRQSDWDTGPVVKPKVARMSATGLSSLTQLAQELPESPLRDALNTLLSHHR</sequence>
<gene>
    <name evidence="1" type="ORF">F7R26_017955</name>
</gene>
<evidence type="ECO:0000313" key="2">
    <source>
        <dbReference type="Proteomes" id="UP000397656"/>
    </source>
</evidence>
<protein>
    <recommendedName>
        <fullName evidence="3">DUF721 domain-containing protein</fullName>
    </recommendedName>
</protein>
<name>A0A643FSV5_9BURK</name>
<evidence type="ECO:0000313" key="1">
    <source>
        <dbReference type="EMBL" id="QOT76019.1"/>
    </source>
</evidence>
<proteinExistence type="predicted"/>
<dbReference type="GeneID" id="98402806"/>
<evidence type="ECO:0008006" key="3">
    <source>
        <dbReference type="Google" id="ProtNLM"/>
    </source>
</evidence>
<reference evidence="1 2" key="1">
    <citation type="submission" date="2020-10" db="EMBL/GenBank/DDBJ databases">
        <title>Complete genome sequence of Cupriavidus basilensis CCUG 49340T.</title>
        <authorList>
            <person name="Salva-Serra F."/>
            <person name="Donoso R.A."/>
            <person name="Cho K.H."/>
            <person name="Yoo J.A."/>
            <person name="Lee K."/>
            <person name="Yoon S.-H."/>
            <person name="Perez-Pantoja D."/>
            <person name="Moore E.R.B."/>
        </authorList>
    </citation>
    <scope>NUCLEOTIDE SEQUENCE [LARGE SCALE GENOMIC DNA]</scope>
    <source>
        <strain evidence="2">CCUG 49340</strain>
    </source>
</reference>
<dbReference type="AlphaFoldDB" id="A0A643FSV5"/>
<dbReference type="EMBL" id="CP062803">
    <property type="protein sequence ID" value="QOT76019.1"/>
    <property type="molecule type" value="Genomic_DNA"/>
</dbReference>